<sequence>MSYQNSEFCQQGQKSQNSGIESTALNLQAMFHLNSTAATTTTLNGGSHQQPTPLFPPVDHQFNKCGSTKRQSPSSFYPLQEPSSERATLSPPSSSTAAATFSGDHRILGFTKLPLPFTALRRTTSDLINSPGVNNLSEAMGNFLNNQLPESSAVNSAACSPSQPLYRSISDPTSASYQVVTTTNSTPPRPPAARQESPNTKRLKRMKNRLREMSQWWNEVIKEGEEDGGSEDNDSLPKDESEVSQVSENEGPCEEAVWVERNGECLILHFKCPCGKGYQILLNGKNCYYKLTAF</sequence>
<feature type="region of interest" description="Disordered" evidence="1">
    <location>
        <begin position="40"/>
        <end position="100"/>
    </location>
</feature>
<feature type="region of interest" description="Disordered" evidence="1">
    <location>
        <begin position="224"/>
        <end position="253"/>
    </location>
</feature>
<dbReference type="Proteomes" id="UP001630127">
    <property type="component" value="Unassembled WGS sequence"/>
</dbReference>
<feature type="compositionally biased region" description="Low complexity" evidence="1">
    <location>
        <begin position="87"/>
        <end position="100"/>
    </location>
</feature>
<keyword evidence="3" id="KW-1185">Reference proteome</keyword>
<dbReference type="EMBL" id="JBJUIK010000013">
    <property type="protein sequence ID" value="KAL3507481.1"/>
    <property type="molecule type" value="Genomic_DNA"/>
</dbReference>
<dbReference type="AlphaFoldDB" id="A0ABD2YKN2"/>
<evidence type="ECO:0000313" key="2">
    <source>
        <dbReference type="EMBL" id="KAL3507481.1"/>
    </source>
</evidence>
<gene>
    <name evidence="2" type="ORF">ACH5RR_032863</name>
</gene>
<evidence type="ECO:0000256" key="1">
    <source>
        <dbReference type="SAM" id="MobiDB-lite"/>
    </source>
</evidence>
<protein>
    <submittedName>
        <fullName evidence="2">Uncharacterized protein</fullName>
    </submittedName>
</protein>
<name>A0ABD2YKN2_9GENT</name>
<evidence type="ECO:0000313" key="3">
    <source>
        <dbReference type="Proteomes" id="UP001630127"/>
    </source>
</evidence>
<accession>A0ABD2YKN2</accession>
<feature type="compositionally biased region" description="Polar residues" evidence="1">
    <location>
        <begin position="64"/>
        <end position="86"/>
    </location>
</feature>
<proteinExistence type="predicted"/>
<comment type="caution">
    <text evidence="2">The sequence shown here is derived from an EMBL/GenBank/DDBJ whole genome shotgun (WGS) entry which is preliminary data.</text>
</comment>
<organism evidence="2 3">
    <name type="scientific">Cinchona calisaya</name>
    <dbReference type="NCBI Taxonomy" id="153742"/>
    <lineage>
        <taxon>Eukaryota</taxon>
        <taxon>Viridiplantae</taxon>
        <taxon>Streptophyta</taxon>
        <taxon>Embryophyta</taxon>
        <taxon>Tracheophyta</taxon>
        <taxon>Spermatophyta</taxon>
        <taxon>Magnoliopsida</taxon>
        <taxon>eudicotyledons</taxon>
        <taxon>Gunneridae</taxon>
        <taxon>Pentapetalae</taxon>
        <taxon>asterids</taxon>
        <taxon>lamiids</taxon>
        <taxon>Gentianales</taxon>
        <taxon>Rubiaceae</taxon>
        <taxon>Cinchonoideae</taxon>
        <taxon>Cinchoneae</taxon>
        <taxon>Cinchona</taxon>
    </lineage>
</organism>
<feature type="compositionally biased region" description="Acidic residues" evidence="1">
    <location>
        <begin position="224"/>
        <end position="234"/>
    </location>
</feature>
<feature type="region of interest" description="Disordered" evidence="1">
    <location>
        <begin position="180"/>
        <end position="202"/>
    </location>
</feature>
<reference evidence="2 3" key="1">
    <citation type="submission" date="2024-11" db="EMBL/GenBank/DDBJ databases">
        <title>A near-complete genome assembly of Cinchona calisaya.</title>
        <authorList>
            <person name="Lian D.C."/>
            <person name="Zhao X.W."/>
            <person name="Wei L."/>
        </authorList>
    </citation>
    <scope>NUCLEOTIDE SEQUENCE [LARGE SCALE GENOMIC DNA]</scope>
    <source>
        <tissue evidence="2">Nenye</tissue>
    </source>
</reference>